<evidence type="ECO:0000256" key="2">
    <source>
        <dbReference type="SAM" id="Coils"/>
    </source>
</evidence>
<dbReference type="SUPFAM" id="SSF51261">
    <property type="entry name" value="Duplicated hybrid motif"/>
    <property type="match status" value="1"/>
</dbReference>
<keyword evidence="6" id="KW-1185">Reference proteome</keyword>
<dbReference type="EMBL" id="JAUHPW010000010">
    <property type="protein sequence ID" value="MDN4476651.1"/>
    <property type="molecule type" value="Genomic_DNA"/>
</dbReference>
<dbReference type="PANTHER" id="PTHR21666">
    <property type="entry name" value="PEPTIDASE-RELATED"/>
    <property type="match status" value="1"/>
</dbReference>
<evidence type="ECO:0000313" key="6">
    <source>
        <dbReference type="Proteomes" id="UP001172728"/>
    </source>
</evidence>
<sequence length="468" mass="50302">MMARLRPSLIAAVAVFLVALVTGTLVSGADAVGGFQTASSYDDDIERAKDRQDTYEEQLDDLEAALEDTSEAIVKAARRLRQTEAKLPAAQAELDAAREAVAQALVQQKLVADKLAAAEAQDAAITEQIAADESRIDELEDIIAALARAQYQGVGDDEALSLVFGASTSQEFVDKFAEEHNASRVQTNALADVEEIAAVNRNRGARQEAVREYIVELKAEADALVVKTKRLREKAAEKKAALDALVKKQQAIKAELEAQKQQELKRQRQIAAKQEAVRDEIKNLVKKKLAEEEAKRKAAEEAARKAAEEAAKNNGGSGSSSGSSGSSSGSSSGLVKGALGWPAPSHYITSSYGMRFHPILHYWRLHAGTDMRAYCGTPIYAAREGRVQWATYRLGLGNSVLIDHGYFGGKSLMSSYNHLSSFAVGSGQYVTKGQLVGYAGNTGTSAACHLHFEVYVNGNTVDPMTLVG</sequence>
<feature type="compositionally biased region" description="Low complexity" evidence="3">
    <location>
        <begin position="320"/>
        <end position="329"/>
    </location>
</feature>
<dbReference type="RefSeq" id="WP_301135194.1">
    <property type="nucleotide sequence ID" value="NZ_JAUHPW010000010.1"/>
</dbReference>
<keyword evidence="2" id="KW-0175">Coiled coil</keyword>
<dbReference type="CDD" id="cd12797">
    <property type="entry name" value="M23_peptidase"/>
    <property type="match status" value="1"/>
</dbReference>
<keyword evidence="1" id="KW-0732">Signal</keyword>
<dbReference type="SUPFAM" id="SSF57997">
    <property type="entry name" value="Tropomyosin"/>
    <property type="match status" value="1"/>
</dbReference>
<evidence type="ECO:0000313" key="5">
    <source>
        <dbReference type="EMBL" id="MDN4476651.1"/>
    </source>
</evidence>
<feature type="region of interest" description="Disordered" evidence="3">
    <location>
        <begin position="300"/>
        <end position="329"/>
    </location>
</feature>
<dbReference type="Pfam" id="PF01551">
    <property type="entry name" value="Peptidase_M23"/>
    <property type="match status" value="1"/>
</dbReference>
<protein>
    <submittedName>
        <fullName evidence="5">Peptidoglycan DD-metalloendopeptidase family protein</fullName>
    </submittedName>
</protein>
<gene>
    <name evidence="5" type="ORF">QQX09_12360</name>
</gene>
<name>A0ABT8GBY3_9MICO</name>
<dbReference type="InterPro" id="IPR050570">
    <property type="entry name" value="Cell_wall_metabolism_enzyme"/>
</dbReference>
<evidence type="ECO:0000259" key="4">
    <source>
        <dbReference type="Pfam" id="PF01551"/>
    </source>
</evidence>
<feature type="domain" description="M23ase beta-sheet core" evidence="4">
    <location>
        <begin position="365"/>
        <end position="463"/>
    </location>
</feature>
<evidence type="ECO:0000256" key="1">
    <source>
        <dbReference type="ARBA" id="ARBA00022729"/>
    </source>
</evidence>
<dbReference type="Proteomes" id="UP001172728">
    <property type="component" value="Unassembled WGS sequence"/>
</dbReference>
<comment type="caution">
    <text evidence="5">The sequence shown here is derived from an EMBL/GenBank/DDBJ whole genome shotgun (WGS) entry which is preliminary data.</text>
</comment>
<organism evidence="5 6">
    <name type="scientific">Demequina litoralis</name>
    <dbReference type="NCBI Taxonomy" id="3051660"/>
    <lineage>
        <taxon>Bacteria</taxon>
        <taxon>Bacillati</taxon>
        <taxon>Actinomycetota</taxon>
        <taxon>Actinomycetes</taxon>
        <taxon>Micrococcales</taxon>
        <taxon>Demequinaceae</taxon>
        <taxon>Demequina</taxon>
    </lineage>
</organism>
<proteinExistence type="predicted"/>
<reference evidence="5" key="1">
    <citation type="submission" date="2023-06" db="EMBL/GenBank/DDBJ databases">
        <title>Sysu t00192.</title>
        <authorList>
            <person name="Gao L."/>
            <person name="Fang B.-Z."/>
            <person name="Li W.-J."/>
        </authorList>
    </citation>
    <scope>NUCLEOTIDE SEQUENCE</scope>
    <source>
        <strain evidence="5">SYSU T00192</strain>
    </source>
</reference>
<dbReference type="Gene3D" id="2.70.70.10">
    <property type="entry name" value="Glucose Permease (Domain IIA)"/>
    <property type="match status" value="1"/>
</dbReference>
<accession>A0ABT8GBY3</accession>
<dbReference type="PANTHER" id="PTHR21666:SF289">
    <property type="entry name" value="L-ALA--D-GLU ENDOPEPTIDASE"/>
    <property type="match status" value="1"/>
</dbReference>
<dbReference type="InterPro" id="IPR016047">
    <property type="entry name" value="M23ase_b-sheet_dom"/>
</dbReference>
<dbReference type="InterPro" id="IPR011055">
    <property type="entry name" value="Dup_hybrid_motif"/>
</dbReference>
<feature type="compositionally biased region" description="Basic and acidic residues" evidence="3">
    <location>
        <begin position="300"/>
        <end position="311"/>
    </location>
</feature>
<feature type="coiled-coil region" evidence="2">
    <location>
        <begin position="38"/>
        <end position="149"/>
    </location>
</feature>
<evidence type="ECO:0000256" key="3">
    <source>
        <dbReference type="SAM" id="MobiDB-lite"/>
    </source>
</evidence>